<dbReference type="InterPro" id="IPR020546">
    <property type="entry name" value="ATP_synth_F1_dsu/esu_N"/>
</dbReference>
<dbReference type="EMBL" id="CP023482">
    <property type="protein sequence ID" value="ATH96395.1"/>
    <property type="molecule type" value="Genomic_DNA"/>
</dbReference>
<keyword evidence="7" id="KW-0066">ATP synthesis</keyword>
<evidence type="ECO:0000313" key="11">
    <source>
        <dbReference type="Proteomes" id="UP000815698"/>
    </source>
</evidence>
<sequence length="110" mass="11435">MSAMKVNFVSAEGSIWEGEAEYVSVFAIDGAMGIMAGMEPHLALLSEGPVVITEVGGAKHEFQVTGGFCSVDAEVVNVVADEVLTEEAAREAALARSTPSSELEGEAETD</sequence>
<feature type="domain" description="ATP synthase F1 complex delta/epsilon subunit N-terminal" evidence="9">
    <location>
        <begin position="4"/>
        <end position="82"/>
    </location>
</feature>
<evidence type="ECO:0000313" key="10">
    <source>
        <dbReference type="EMBL" id="ATH96395.1"/>
    </source>
</evidence>
<dbReference type="SUPFAM" id="SSF51344">
    <property type="entry name" value="Epsilon subunit of F1F0-ATP synthase N-terminal domain"/>
    <property type="match status" value="1"/>
</dbReference>
<dbReference type="Pfam" id="PF02823">
    <property type="entry name" value="ATP-synt_DE_N"/>
    <property type="match status" value="1"/>
</dbReference>
<gene>
    <name evidence="7" type="primary">atpC</name>
    <name evidence="10" type="ORF">COP05_04285</name>
</gene>
<evidence type="ECO:0000256" key="4">
    <source>
        <dbReference type="ARBA" id="ARBA00023065"/>
    </source>
</evidence>
<comment type="function">
    <text evidence="7">Produces ATP from ADP in the presence of a proton gradient across the membrane.</text>
</comment>
<evidence type="ECO:0000256" key="6">
    <source>
        <dbReference type="ARBA" id="ARBA00023196"/>
    </source>
</evidence>
<keyword evidence="11" id="KW-1185">Reference proteome</keyword>
<name>A0ABN5DXZ8_9MICO</name>
<proteinExistence type="inferred from homology"/>
<keyword evidence="5 7" id="KW-0472">Membrane</keyword>
<feature type="region of interest" description="Disordered" evidence="8">
    <location>
        <begin position="90"/>
        <end position="110"/>
    </location>
</feature>
<evidence type="ECO:0000256" key="2">
    <source>
        <dbReference type="ARBA" id="ARBA00005712"/>
    </source>
</evidence>
<dbReference type="InterPro" id="IPR036771">
    <property type="entry name" value="ATPsynth_dsu/esu_N"/>
</dbReference>
<dbReference type="Proteomes" id="UP000815698">
    <property type="component" value="Chromosome"/>
</dbReference>
<keyword evidence="3 7" id="KW-0813">Transport</keyword>
<organism evidence="10 11">
    <name type="scientific">Dermabacter jinjuensis</name>
    <dbReference type="NCBI Taxonomy" id="1667168"/>
    <lineage>
        <taxon>Bacteria</taxon>
        <taxon>Bacillati</taxon>
        <taxon>Actinomycetota</taxon>
        <taxon>Actinomycetes</taxon>
        <taxon>Micrococcales</taxon>
        <taxon>Dermabacteraceae</taxon>
        <taxon>Dermabacter</taxon>
    </lineage>
</organism>
<dbReference type="InterPro" id="IPR001469">
    <property type="entry name" value="ATP_synth_F1_dsu/esu"/>
</dbReference>
<dbReference type="Gene3D" id="2.60.15.10">
    <property type="entry name" value="F0F1 ATP synthase delta/epsilon subunit, N-terminal"/>
    <property type="match status" value="1"/>
</dbReference>
<evidence type="ECO:0000259" key="9">
    <source>
        <dbReference type="Pfam" id="PF02823"/>
    </source>
</evidence>
<keyword evidence="7" id="KW-1003">Cell membrane</keyword>
<protein>
    <recommendedName>
        <fullName evidence="7">ATP synthase epsilon chain</fullName>
    </recommendedName>
    <alternativeName>
        <fullName evidence="7">ATP synthase F1 sector epsilon subunit</fullName>
    </alternativeName>
    <alternativeName>
        <fullName evidence="7">F-ATPase epsilon subunit</fullName>
    </alternativeName>
</protein>
<accession>A0ABN5DXZ8</accession>
<dbReference type="HAMAP" id="MF_00530">
    <property type="entry name" value="ATP_synth_epsil_bac"/>
    <property type="match status" value="1"/>
</dbReference>
<keyword evidence="4 7" id="KW-0406">Ion transport</keyword>
<evidence type="ECO:0000256" key="7">
    <source>
        <dbReference type="HAMAP-Rule" id="MF_00530"/>
    </source>
</evidence>
<dbReference type="CDD" id="cd12152">
    <property type="entry name" value="F1-ATPase_delta"/>
    <property type="match status" value="1"/>
</dbReference>
<keyword evidence="7" id="KW-0375">Hydrogen ion transport</keyword>
<dbReference type="NCBIfam" id="NF009977">
    <property type="entry name" value="PRK13442.1"/>
    <property type="match status" value="1"/>
</dbReference>
<comment type="subunit">
    <text evidence="7">F-type ATPases have 2 components, CF(1) - the catalytic core - and CF(0) - the membrane proton channel. CF(1) has five subunits: alpha(3), beta(3), gamma(1), delta(1), epsilon(1). CF(0) has three main subunits: a, b and c.</text>
</comment>
<evidence type="ECO:0000256" key="1">
    <source>
        <dbReference type="ARBA" id="ARBA00004202"/>
    </source>
</evidence>
<comment type="subcellular location">
    <subcellularLocation>
        <location evidence="1 7">Cell membrane</location>
        <topology evidence="1 7">Peripheral membrane protein</topology>
    </subcellularLocation>
</comment>
<evidence type="ECO:0000256" key="5">
    <source>
        <dbReference type="ARBA" id="ARBA00023136"/>
    </source>
</evidence>
<reference evidence="10 11" key="1">
    <citation type="journal article" date="2016" name="Int. J. Syst. Evol. Microbiol.">
        <title>Dermabacter jinjuensis sp. nov., a novel species of the genus Dermabacter isolated from a clinical specimen.</title>
        <authorList>
            <person name="Park Y.K."/>
            <person name="Lee K.M."/>
            <person name="Lee W.K."/>
            <person name="Cho M.J."/>
            <person name="Lee H.S."/>
            <person name="Cho Y.G."/>
            <person name="Lee Y.C."/>
            <person name="Lee W.K."/>
            <person name="Seong W.K."/>
            <person name="Hwang K.J."/>
        </authorList>
    </citation>
    <scope>NUCLEOTIDE SEQUENCE [LARGE SCALE GENOMIC DNA]</scope>
    <source>
        <strain evidence="10 11">32T</strain>
    </source>
</reference>
<comment type="similarity">
    <text evidence="2 7">Belongs to the ATPase epsilon chain family.</text>
</comment>
<evidence type="ECO:0000256" key="8">
    <source>
        <dbReference type="SAM" id="MobiDB-lite"/>
    </source>
</evidence>
<keyword evidence="6 7" id="KW-0139">CF(1)</keyword>
<evidence type="ECO:0000256" key="3">
    <source>
        <dbReference type="ARBA" id="ARBA00022448"/>
    </source>
</evidence>